<keyword evidence="4" id="KW-0472">Membrane</keyword>
<sequence length="886" mass="95940">MVIPQTNFSGFAPSQMSTRSTPPQSSWAGFSYCPAPRVGGTMVPNRNQFDSSYANQVIMIGGRTDSKNWNDQGGAAAGEVAILDISSGIWARVLPMRKDNATFTPKEGLLALALPTRVGATDSKSTDILVYGGIDVASGQASNELWILRLHPGKLTGNGTADGVTMTYMPSCVTPTPQNKNNKTNNPGSPSGPAVGDEGNSGTLQAPIGHLLFSALALAIMMASLTMLRCEEPGKLSIRSRWRTSRLWLLIGAWHTLILSCALLALAVVISLFQTHTIPASLSSSLAKRSLFTGDTVYPKLQPQETLSQSTHARLGLAIVIVGFIVVPILYLLSWLDDSIEARHKKNQLSSADAGPRKLKAKEAQGSRLTRRALERVVLLTRHPFGSPKEEQQQQQQHDMKPPSKETVTSRLDLGSVAEKHGEIVVERRLSVPSGDKRSPMSEGINSRTTSRTSTQSLTQRSSSSSAGSGPNGIHETTTTVARRPSPSKLKLDLKPAERPLVRSPFSKVFRHLPAGLFGRNASEPPPDGLSSAGGGGTPSPGFEVLNRRPPRQRPRPRASLDIMSDPGSPTRQSLDPPTAERPSETTYEDLTRGERYGSGESEVAEEEVVEEEEEEEDEDDSVYKRQTKARRKMRRLADVALHLVVLLANIYFISSCFMSQRELRWLGALAIGLNLCIYSTILWLAWAGKPSSESTLVIFLSILKDGSKNLMANDSLPGLGQFSSFQQQQQQAVQQQQQVVRRPSMQTGMGSGSVGGMGGKRSTRGSGFQALSLYGGSQPGAFYGGFYAAATEQGHQPVRAESPVPPPLSDSVPAPNQPSSLLLYDSHRLWASPPLHDSPLIADNPLLLDNDDPALLIQPRDSYLLDREIQIVTTAPKRKLAVVNH</sequence>
<keyword evidence="2" id="KW-0677">Repeat</keyword>
<feature type="region of interest" description="Disordered" evidence="3">
    <location>
        <begin position="347"/>
        <end position="368"/>
    </location>
</feature>
<feature type="transmembrane region" description="Helical" evidence="4">
    <location>
        <begin position="666"/>
        <end position="687"/>
    </location>
</feature>
<name>A0A0L6V9L0_9BASI</name>
<feature type="compositionally biased region" description="Gly residues" evidence="3">
    <location>
        <begin position="750"/>
        <end position="760"/>
    </location>
</feature>
<feature type="compositionally biased region" description="Basic and acidic residues" evidence="3">
    <location>
        <begin position="388"/>
        <end position="404"/>
    </location>
</feature>
<feature type="compositionally biased region" description="Low complexity" evidence="3">
    <location>
        <begin position="447"/>
        <end position="466"/>
    </location>
</feature>
<dbReference type="AlphaFoldDB" id="A0A0L6V9L0"/>
<keyword evidence="4" id="KW-1133">Transmembrane helix</keyword>
<evidence type="ECO:0000313" key="5">
    <source>
        <dbReference type="EMBL" id="KNZ56810.1"/>
    </source>
</evidence>
<feature type="transmembrane region" description="Helical" evidence="4">
    <location>
        <begin position="315"/>
        <end position="336"/>
    </location>
</feature>
<keyword evidence="4" id="KW-0812">Transmembrane</keyword>
<keyword evidence="6" id="KW-1185">Reference proteome</keyword>
<dbReference type="EMBL" id="LAVV01007182">
    <property type="protein sequence ID" value="KNZ56810.1"/>
    <property type="molecule type" value="Genomic_DNA"/>
</dbReference>
<feature type="region of interest" description="Disordered" evidence="3">
    <location>
        <begin position="1"/>
        <end position="25"/>
    </location>
</feature>
<feature type="transmembrane region" description="Helical" evidence="4">
    <location>
        <begin position="208"/>
        <end position="228"/>
    </location>
</feature>
<dbReference type="InterPro" id="IPR015915">
    <property type="entry name" value="Kelch-typ_b-propeller"/>
</dbReference>
<dbReference type="VEuPathDB" id="FungiDB:VP01_2310g2"/>
<evidence type="ECO:0000256" key="3">
    <source>
        <dbReference type="SAM" id="MobiDB-lite"/>
    </source>
</evidence>
<feature type="region of interest" description="Disordered" evidence="3">
    <location>
        <begin position="795"/>
        <end position="818"/>
    </location>
</feature>
<feature type="compositionally biased region" description="Low complexity" evidence="3">
    <location>
        <begin position="175"/>
        <end position="193"/>
    </location>
</feature>
<gene>
    <name evidence="5" type="ORF">VP01_2310g2</name>
</gene>
<feature type="region of interest" description="Disordered" evidence="3">
    <location>
        <begin position="427"/>
        <end position="496"/>
    </location>
</feature>
<dbReference type="Gene3D" id="2.120.10.80">
    <property type="entry name" value="Kelch-type beta propeller"/>
    <property type="match status" value="1"/>
</dbReference>
<reference evidence="5 6" key="1">
    <citation type="submission" date="2015-08" db="EMBL/GenBank/DDBJ databases">
        <title>Next Generation Sequencing and Analysis of the Genome of Puccinia sorghi L Schw, the Causal Agent of Maize Common Rust.</title>
        <authorList>
            <person name="Rochi L."/>
            <person name="Burguener G."/>
            <person name="Darino M."/>
            <person name="Turjanski A."/>
            <person name="Kreff E."/>
            <person name="Dieguez M.J."/>
            <person name="Sacco F."/>
        </authorList>
    </citation>
    <scope>NUCLEOTIDE SEQUENCE [LARGE SCALE GENOMIC DNA]</scope>
    <source>
        <strain evidence="5 6">RO10H11247</strain>
    </source>
</reference>
<feature type="transmembrane region" description="Helical" evidence="4">
    <location>
        <begin position="248"/>
        <end position="273"/>
    </location>
</feature>
<accession>A0A0L6V9L0</accession>
<feature type="region of interest" description="Disordered" evidence="3">
    <location>
        <begin position="382"/>
        <end position="414"/>
    </location>
</feature>
<dbReference type="STRING" id="27349.A0A0L6V9L0"/>
<dbReference type="Proteomes" id="UP000037035">
    <property type="component" value="Unassembled WGS sequence"/>
</dbReference>
<evidence type="ECO:0000256" key="1">
    <source>
        <dbReference type="ARBA" id="ARBA00022441"/>
    </source>
</evidence>
<feature type="region of interest" description="Disordered" evidence="3">
    <location>
        <begin position="170"/>
        <end position="200"/>
    </location>
</feature>
<keyword evidence="1" id="KW-0880">Kelch repeat</keyword>
<evidence type="ECO:0000256" key="2">
    <source>
        <dbReference type="ARBA" id="ARBA00022737"/>
    </source>
</evidence>
<feature type="region of interest" description="Disordered" evidence="3">
    <location>
        <begin position="741"/>
        <end position="762"/>
    </location>
</feature>
<evidence type="ECO:0000256" key="4">
    <source>
        <dbReference type="SAM" id="Phobius"/>
    </source>
</evidence>
<feature type="region of interest" description="Disordered" evidence="3">
    <location>
        <begin position="517"/>
        <end position="624"/>
    </location>
</feature>
<evidence type="ECO:0000313" key="6">
    <source>
        <dbReference type="Proteomes" id="UP000037035"/>
    </source>
</evidence>
<dbReference type="PANTHER" id="PTHR46228">
    <property type="entry name" value="KELCH DOMAIN-CONTAINING PROTEIN"/>
    <property type="match status" value="1"/>
</dbReference>
<comment type="caution">
    <text evidence="5">The sequence shown here is derived from an EMBL/GenBank/DDBJ whole genome shotgun (WGS) entry which is preliminary data.</text>
</comment>
<feature type="compositionally biased region" description="Acidic residues" evidence="3">
    <location>
        <begin position="603"/>
        <end position="621"/>
    </location>
</feature>
<protein>
    <submittedName>
        <fullName evidence="5">Uncharacterized protein</fullName>
    </submittedName>
</protein>
<proteinExistence type="predicted"/>
<feature type="transmembrane region" description="Helical" evidence="4">
    <location>
        <begin position="636"/>
        <end position="654"/>
    </location>
</feature>
<organism evidence="5 6">
    <name type="scientific">Puccinia sorghi</name>
    <dbReference type="NCBI Taxonomy" id="27349"/>
    <lineage>
        <taxon>Eukaryota</taxon>
        <taxon>Fungi</taxon>
        <taxon>Dikarya</taxon>
        <taxon>Basidiomycota</taxon>
        <taxon>Pucciniomycotina</taxon>
        <taxon>Pucciniomycetes</taxon>
        <taxon>Pucciniales</taxon>
        <taxon>Pucciniaceae</taxon>
        <taxon>Puccinia</taxon>
    </lineage>
</organism>
<dbReference type="PANTHER" id="PTHR46228:SF2">
    <property type="entry name" value="KELCH REPEAT PROTEIN (AFU_ORTHOLOGUE AFUA_4G14350)"/>
    <property type="match status" value="1"/>
</dbReference>
<dbReference type="OrthoDB" id="10250130at2759"/>
<feature type="compositionally biased region" description="Basic and acidic residues" evidence="3">
    <location>
        <begin position="427"/>
        <end position="440"/>
    </location>
</feature>